<evidence type="ECO:0000256" key="3">
    <source>
        <dbReference type="ARBA" id="ARBA00022801"/>
    </source>
</evidence>
<comment type="caution">
    <text evidence="10">The sequence shown here is derived from an EMBL/GenBank/DDBJ whole genome shotgun (WGS) entry which is preliminary data.</text>
</comment>
<dbReference type="PROSITE" id="PS50853">
    <property type="entry name" value="FN3"/>
    <property type="match status" value="1"/>
</dbReference>
<dbReference type="PROSITE" id="PS51910">
    <property type="entry name" value="GH18_2"/>
    <property type="match status" value="1"/>
</dbReference>
<dbReference type="SUPFAM" id="SSF51055">
    <property type="entry name" value="Carbohydrate binding domain"/>
    <property type="match status" value="1"/>
</dbReference>
<evidence type="ECO:0000256" key="6">
    <source>
        <dbReference type="ARBA" id="ARBA00023326"/>
    </source>
</evidence>
<keyword evidence="3 7" id="KW-0378">Hydrolase</keyword>
<name>A0ABW2RM20_9BACL</name>
<gene>
    <name evidence="10" type="ORF">ACFQNG_13040</name>
</gene>
<evidence type="ECO:0000256" key="2">
    <source>
        <dbReference type="ARBA" id="ARBA00012729"/>
    </source>
</evidence>
<sequence length="520" mass="55738">MNRDNRNRLMKKWAVALLLALVVSILPFQGWAASAWAPNVAYKTGDQVTYGGKLYECLQSHTSIAGWEPPNVPALWKVIGSDGGGGGDTQAPTAPGNLTYSGKTETSVSLTWTAAADNVGVIGYEVYRGSTLAGTTTGTAYTVTGLAANTSYTFTVKAKDAAGNVSAASNAITVTTNPSSGGGGGGGNKLIVGYWHNFDNGSGFIRLRDVSPDFDVINVSFAEPVGGATTGTIGFTPYNYTDADFKADVAYLKSKGKKVVISIGGANGQVQLTTAQARDNFVNSMTSIIEKYGFDGMDIDFEGHSLYLNQGDTNINNPTTPVITNLISAIRTIHNRFGNSFVLTMAPETFFVQVGYTHYGGNGNGVDNRAGAYLPVIHKLRDILDWLQVQHYNSGPVIALDNQYYNMGNADFHVAMAEMVLQGFPVAGNANNFFPPLKPEQVLIGLPASVNAGNGYTSTQEVQKAVNYLVKGQSYGGAYKLRNASGYPGFKGLMTWSINWDRFNNFEFSKNHRVFLDQLP</sequence>
<proteinExistence type="inferred from homology"/>
<reference evidence="11" key="1">
    <citation type="journal article" date="2019" name="Int. J. Syst. Evol. Microbiol.">
        <title>The Global Catalogue of Microorganisms (GCM) 10K type strain sequencing project: providing services to taxonomists for standard genome sequencing and annotation.</title>
        <authorList>
            <consortium name="The Broad Institute Genomics Platform"/>
            <consortium name="The Broad Institute Genome Sequencing Center for Infectious Disease"/>
            <person name="Wu L."/>
            <person name="Ma J."/>
        </authorList>
    </citation>
    <scope>NUCLEOTIDE SEQUENCE [LARGE SCALE GENOMIC DNA]</scope>
    <source>
        <strain evidence="11">CGMCC 1.12942</strain>
    </source>
</reference>
<dbReference type="PANTHER" id="PTHR45708">
    <property type="entry name" value="ENDOCHITINASE"/>
    <property type="match status" value="1"/>
</dbReference>
<dbReference type="InterPro" id="IPR001579">
    <property type="entry name" value="Glyco_hydro_18_chit_AS"/>
</dbReference>
<dbReference type="InterPro" id="IPR003961">
    <property type="entry name" value="FN3_dom"/>
</dbReference>
<evidence type="ECO:0000256" key="7">
    <source>
        <dbReference type="RuleBase" id="RU000489"/>
    </source>
</evidence>
<dbReference type="InterPro" id="IPR036116">
    <property type="entry name" value="FN3_sf"/>
</dbReference>
<feature type="domain" description="Fibronectin type-III" evidence="8">
    <location>
        <begin position="94"/>
        <end position="179"/>
    </location>
</feature>
<accession>A0ABW2RM20</accession>
<dbReference type="SMART" id="SM00060">
    <property type="entry name" value="FN3"/>
    <property type="match status" value="1"/>
</dbReference>
<feature type="domain" description="GH18" evidence="9">
    <location>
        <begin position="189"/>
        <end position="519"/>
    </location>
</feature>
<dbReference type="SMART" id="SM00636">
    <property type="entry name" value="Glyco_18"/>
    <property type="match status" value="1"/>
</dbReference>
<evidence type="ECO:0000259" key="8">
    <source>
        <dbReference type="PROSITE" id="PS50853"/>
    </source>
</evidence>
<keyword evidence="6" id="KW-0624">Polysaccharide degradation</keyword>
<dbReference type="Gene3D" id="2.60.40.10">
    <property type="entry name" value="Immunoglobulins"/>
    <property type="match status" value="1"/>
</dbReference>
<dbReference type="CDD" id="cd12214">
    <property type="entry name" value="ChiA1_BD"/>
    <property type="match status" value="1"/>
</dbReference>
<comment type="similarity">
    <text evidence="1">Belongs to the glycosyl hydrolase 18 family. Chitinase class II subfamily.</text>
</comment>
<dbReference type="SUPFAM" id="SSF51445">
    <property type="entry name" value="(Trans)glycosidases"/>
    <property type="match status" value="1"/>
</dbReference>
<keyword evidence="4" id="KW-0119">Carbohydrate metabolism</keyword>
<evidence type="ECO:0000256" key="4">
    <source>
        <dbReference type="ARBA" id="ARBA00023277"/>
    </source>
</evidence>
<dbReference type="EMBL" id="JBHTBW010000044">
    <property type="protein sequence ID" value="MFC7442019.1"/>
    <property type="molecule type" value="Genomic_DNA"/>
</dbReference>
<dbReference type="RefSeq" id="WP_379865619.1">
    <property type="nucleotide sequence ID" value="NZ_JBHTBW010000044.1"/>
</dbReference>
<dbReference type="EC" id="3.2.1.14" evidence="2"/>
<organism evidence="10 11">
    <name type="scientific">Laceyella putida</name>
    <dbReference type="NCBI Taxonomy" id="110101"/>
    <lineage>
        <taxon>Bacteria</taxon>
        <taxon>Bacillati</taxon>
        <taxon>Bacillota</taxon>
        <taxon>Bacilli</taxon>
        <taxon>Bacillales</taxon>
        <taxon>Thermoactinomycetaceae</taxon>
        <taxon>Laceyella</taxon>
    </lineage>
</organism>
<evidence type="ECO:0000259" key="9">
    <source>
        <dbReference type="PROSITE" id="PS51910"/>
    </source>
</evidence>
<evidence type="ECO:0000313" key="11">
    <source>
        <dbReference type="Proteomes" id="UP001596500"/>
    </source>
</evidence>
<dbReference type="InterPro" id="IPR003610">
    <property type="entry name" value="CBM5/12"/>
</dbReference>
<dbReference type="InterPro" id="IPR011583">
    <property type="entry name" value="Chitinase_II/V-like_cat"/>
</dbReference>
<dbReference type="CDD" id="cd00063">
    <property type="entry name" value="FN3"/>
    <property type="match status" value="1"/>
</dbReference>
<dbReference type="InterPro" id="IPR013783">
    <property type="entry name" value="Ig-like_fold"/>
</dbReference>
<dbReference type="InterPro" id="IPR036573">
    <property type="entry name" value="CBM_sf_5/12"/>
</dbReference>
<evidence type="ECO:0000256" key="5">
    <source>
        <dbReference type="ARBA" id="ARBA00023295"/>
    </source>
</evidence>
<dbReference type="Gene3D" id="3.20.20.80">
    <property type="entry name" value="Glycosidases"/>
    <property type="match status" value="1"/>
</dbReference>
<keyword evidence="5 7" id="KW-0326">Glycosidase</keyword>
<evidence type="ECO:0000313" key="10">
    <source>
        <dbReference type="EMBL" id="MFC7442019.1"/>
    </source>
</evidence>
<dbReference type="InterPro" id="IPR050542">
    <property type="entry name" value="Glycosyl_Hydrlase18_Chitinase"/>
</dbReference>
<dbReference type="SMART" id="SM00495">
    <property type="entry name" value="ChtBD3"/>
    <property type="match status" value="1"/>
</dbReference>
<dbReference type="InterPro" id="IPR017853">
    <property type="entry name" value="GH"/>
</dbReference>
<dbReference type="PANTHER" id="PTHR45708:SF49">
    <property type="entry name" value="ENDOCHITINASE"/>
    <property type="match status" value="1"/>
</dbReference>
<dbReference type="Pfam" id="PF00041">
    <property type="entry name" value="fn3"/>
    <property type="match status" value="1"/>
</dbReference>
<keyword evidence="11" id="KW-1185">Reference proteome</keyword>
<protein>
    <recommendedName>
        <fullName evidence="2">chitinase</fullName>
        <ecNumber evidence="2">3.2.1.14</ecNumber>
    </recommendedName>
</protein>
<dbReference type="Pfam" id="PF02839">
    <property type="entry name" value="CBM_5_12"/>
    <property type="match status" value="1"/>
</dbReference>
<dbReference type="Gene3D" id="2.10.10.20">
    <property type="entry name" value="Carbohydrate-binding module superfamily 5/12"/>
    <property type="match status" value="1"/>
</dbReference>
<dbReference type="SUPFAM" id="SSF49265">
    <property type="entry name" value="Fibronectin type III"/>
    <property type="match status" value="1"/>
</dbReference>
<evidence type="ECO:0000256" key="1">
    <source>
        <dbReference type="ARBA" id="ARBA00009121"/>
    </source>
</evidence>
<dbReference type="PROSITE" id="PS01095">
    <property type="entry name" value="GH18_1"/>
    <property type="match status" value="1"/>
</dbReference>
<dbReference type="Pfam" id="PF00704">
    <property type="entry name" value="Glyco_hydro_18"/>
    <property type="match status" value="1"/>
</dbReference>
<dbReference type="CDD" id="cd02871">
    <property type="entry name" value="GH18_chitinase_D-like"/>
    <property type="match status" value="1"/>
</dbReference>
<dbReference type="Proteomes" id="UP001596500">
    <property type="component" value="Unassembled WGS sequence"/>
</dbReference>
<dbReference type="InterPro" id="IPR001223">
    <property type="entry name" value="Glyco_hydro18_cat"/>
</dbReference>